<dbReference type="Gene3D" id="3.30.54.20">
    <property type="match status" value="1"/>
</dbReference>
<dbReference type="InterPro" id="IPR045864">
    <property type="entry name" value="aa-tRNA-synth_II/BPL/LPL"/>
</dbReference>
<evidence type="ECO:0000256" key="12">
    <source>
        <dbReference type="ARBA" id="ARBA00024779"/>
    </source>
</evidence>
<comment type="cofactor">
    <cofactor evidence="14">
        <name>Zn(2+)</name>
        <dbReference type="ChEBI" id="CHEBI:29105"/>
    </cofactor>
    <text evidence="14">Binds 1 zinc ion per subunit.</text>
</comment>
<keyword evidence="4 14" id="KW-0436">Ligase</keyword>
<keyword evidence="11 14" id="KW-0030">Aminoacyl-tRNA synthetase</keyword>
<dbReference type="InterPro" id="IPR002318">
    <property type="entry name" value="Ala-tRNA-lgiase_IIc"/>
</dbReference>
<dbReference type="Pfam" id="PF01411">
    <property type="entry name" value="tRNA-synt_2c"/>
    <property type="match status" value="1"/>
</dbReference>
<evidence type="ECO:0000256" key="9">
    <source>
        <dbReference type="ARBA" id="ARBA00022884"/>
    </source>
</evidence>
<dbReference type="InterPro" id="IPR012947">
    <property type="entry name" value="tRNA_SAD"/>
</dbReference>
<dbReference type="HAMAP" id="MF_00036_B">
    <property type="entry name" value="Ala_tRNA_synth_B"/>
    <property type="match status" value="1"/>
</dbReference>
<keyword evidence="15" id="KW-0175">Coiled coil</keyword>
<comment type="catalytic activity">
    <reaction evidence="13 14">
        <text>tRNA(Ala) + L-alanine + ATP = L-alanyl-tRNA(Ala) + AMP + diphosphate</text>
        <dbReference type="Rhea" id="RHEA:12540"/>
        <dbReference type="Rhea" id="RHEA-COMP:9657"/>
        <dbReference type="Rhea" id="RHEA-COMP:9923"/>
        <dbReference type="ChEBI" id="CHEBI:30616"/>
        <dbReference type="ChEBI" id="CHEBI:33019"/>
        <dbReference type="ChEBI" id="CHEBI:57972"/>
        <dbReference type="ChEBI" id="CHEBI:78442"/>
        <dbReference type="ChEBI" id="CHEBI:78497"/>
        <dbReference type="ChEBI" id="CHEBI:456215"/>
        <dbReference type="EC" id="6.1.1.7"/>
    </reaction>
</comment>
<evidence type="ECO:0000256" key="14">
    <source>
        <dbReference type="HAMAP-Rule" id="MF_00036"/>
    </source>
</evidence>
<accession>A0A9D9D5V8</accession>
<evidence type="ECO:0000256" key="1">
    <source>
        <dbReference type="ARBA" id="ARBA00008226"/>
    </source>
</evidence>
<evidence type="ECO:0000256" key="2">
    <source>
        <dbReference type="ARBA" id="ARBA00022490"/>
    </source>
</evidence>
<dbReference type="Proteomes" id="UP000823629">
    <property type="component" value="Unassembled WGS sequence"/>
</dbReference>
<evidence type="ECO:0000259" key="16">
    <source>
        <dbReference type="PROSITE" id="PS50860"/>
    </source>
</evidence>
<dbReference type="GO" id="GO:0000049">
    <property type="term" value="F:tRNA binding"/>
    <property type="evidence" value="ECO:0007669"/>
    <property type="project" value="UniProtKB-KW"/>
</dbReference>
<evidence type="ECO:0000256" key="7">
    <source>
        <dbReference type="ARBA" id="ARBA00022833"/>
    </source>
</evidence>
<evidence type="ECO:0000256" key="13">
    <source>
        <dbReference type="ARBA" id="ARBA00048300"/>
    </source>
</evidence>
<dbReference type="GO" id="GO:0016740">
    <property type="term" value="F:transferase activity"/>
    <property type="evidence" value="ECO:0007669"/>
    <property type="project" value="UniProtKB-ARBA"/>
</dbReference>
<comment type="subcellular location">
    <subcellularLocation>
        <location evidence="14">Cytoplasm</location>
    </subcellularLocation>
</comment>
<dbReference type="InterPro" id="IPR018164">
    <property type="entry name" value="Ala-tRNA-synth_IIc_N"/>
</dbReference>
<dbReference type="InterPro" id="IPR009000">
    <property type="entry name" value="Transl_B-barrel_sf"/>
</dbReference>
<dbReference type="PANTHER" id="PTHR11777:SF9">
    <property type="entry name" value="ALANINE--TRNA LIGASE, CYTOPLASMIC"/>
    <property type="match status" value="1"/>
</dbReference>
<evidence type="ECO:0000256" key="5">
    <source>
        <dbReference type="ARBA" id="ARBA00022723"/>
    </source>
</evidence>
<dbReference type="SMART" id="SM00863">
    <property type="entry name" value="tRNA_SAD"/>
    <property type="match status" value="1"/>
</dbReference>
<dbReference type="Gene3D" id="2.40.30.130">
    <property type="match status" value="1"/>
</dbReference>
<dbReference type="EMBL" id="JADING010000064">
    <property type="protein sequence ID" value="MBO8414296.1"/>
    <property type="molecule type" value="Genomic_DNA"/>
</dbReference>
<dbReference type="GO" id="GO:0005829">
    <property type="term" value="C:cytosol"/>
    <property type="evidence" value="ECO:0007669"/>
    <property type="project" value="TreeGrafter"/>
</dbReference>
<proteinExistence type="inferred from homology"/>
<feature type="binding site" evidence="14">
    <location>
        <position position="564"/>
    </location>
    <ligand>
        <name>Zn(2+)</name>
        <dbReference type="ChEBI" id="CHEBI:29105"/>
    </ligand>
</feature>
<dbReference type="FunFam" id="3.10.310.40:FF:000001">
    <property type="entry name" value="Alanine--tRNA ligase"/>
    <property type="match status" value="1"/>
</dbReference>
<dbReference type="InterPro" id="IPR023033">
    <property type="entry name" value="Ala_tRNA_ligase_euk/bac"/>
</dbReference>
<evidence type="ECO:0000313" key="17">
    <source>
        <dbReference type="EMBL" id="MBO8414296.1"/>
    </source>
</evidence>
<evidence type="ECO:0000256" key="3">
    <source>
        <dbReference type="ARBA" id="ARBA00022555"/>
    </source>
</evidence>
<dbReference type="GO" id="GO:0002161">
    <property type="term" value="F:aminoacyl-tRNA deacylase activity"/>
    <property type="evidence" value="ECO:0007669"/>
    <property type="project" value="TreeGrafter"/>
</dbReference>
<evidence type="ECO:0000256" key="6">
    <source>
        <dbReference type="ARBA" id="ARBA00022741"/>
    </source>
</evidence>
<keyword evidence="2 14" id="KW-0963">Cytoplasm</keyword>
<keyword evidence="3 14" id="KW-0820">tRNA-binding</keyword>
<feature type="binding site" evidence="14">
    <location>
        <position position="666"/>
    </location>
    <ligand>
        <name>Zn(2+)</name>
        <dbReference type="ChEBI" id="CHEBI:29105"/>
    </ligand>
</feature>
<reference evidence="17" key="1">
    <citation type="submission" date="2020-10" db="EMBL/GenBank/DDBJ databases">
        <authorList>
            <person name="Gilroy R."/>
        </authorList>
    </citation>
    <scope>NUCLEOTIDE SEQUENCE</scope>
    <source>
        <strain evidence="17">1748</strain>
    </source>
</reference>
<dbReference type="Pfam" id="PF07973">
    <property type="entry name" value="tRNA_SAD"/>
    <property type="match status" value="1"/>
</dbReference>
<dbReference type="InterPro" id="IPR018165">
    <property type="entry name" value="Ala-tRNA-synth_IIc_core"/>
</dbReference>
<feature type="binding site" evidence="14">
    <location>
        <position position="662"/>
    </location>
    <ligand>
        <name>Zn(2+)</name>
        <dbReference type="ChEBI" id="CHEBI:29105"/>
    </ligand>
</feature>
<dbReference type="Pfam" id="PF02272">
    <property type="entry name" value="DHHA1"/>
    <property type="match status" value="1"/>
</dbReference>
<dbReference type="InterPro" id="IPR018162">
    <property type="entry name" value="Ala-tRNA-ligase_IIc_anticod-bd"/>
</dbReference>
<dbReference type="CDD" id="cd00673">
    <property type="entry name" value="AlaRS_core"/>
    <property type="match status" value="1"/>
</dbReference>
<evidence type="ECO:0000313" key="18">
    <source>
        <dbReference type="Proteomes" id="UP000823629"/>
    </source>
</evidence>
<feature type="coiled-coil region" evidence="15">
    <location>
        <begin position="729"/>
        <end position="756"/>
    </location>
</feature>
<protein>
    <recommendedName>
        <fullName evidence="14">Alanine--tRNA ligase</fullName>
        <ecNumber evidence="14">6.1.1.7</ecNumber>
    </recommendedName>
    <alternativeName>
        <fullName evidence="14">Alanyl-tRNA synthetase</fullName>
        <shortName evidence="14">AlaRS</shortName>
    </alternativeName>
</protein>
<organism evidence="17 18">
    <name type="scientific">Candidatus Scatoplasma merdavium</name>
    <dbReference type="NCBI Taxonomy" id="2840932"/>
    <lineage>
        <taxon>Bacteria</taxon>
        <taxon>Bacillati</taxon>
        <taxon>Bacillota</taxon>
        <taxon>Bacilli</taxon>
        <taxon>Bacillales</taxon>
        <taxon>Candidatus Scatoplasma</taxon>
    </lineage>
</organism>
<keyword evidence="8 14" id="KW-0067">ATP-binding</keyword>
<dbReference type="PROSITE" id="PS50860">
    <property type="entry name" value="AA_TRNA_LIGASE_II_ALA"/>
    <property type="match status" value="1"/>
</dbReference>
<dbReference type="SUPFAM" id="SSF50447">
    <property type="entry name" value="Translation proteins"/>
    <property type="match status" value="1"/>
</dbReference>
<dbReference type="NCBIfam" id="TIGR00344">
    <property type="entry name" value="alaS"/>
    <property type="match status" value="1"/>
</dbReference>
<dbReference type="GO" id="GO:0004813">
    <property type="term" value="F:alanine-tRNA ligase activity"/>
    <property type="evidence" value="ECO:0007669"/>
    <property type="project" value="UniProtKB-UniRule"/>
</dbReference>
<feature type="binding site" evidence="14">
    <location>
        <position position="560"/>
    </location>
    <ligand>
        <name>Zn(2+)</name>
        <dbReference type="ChEBI" id="CHEBI:29105"/>
    </ligand>
</feature>
<keyword evidence="10 14" id="KW-0648">Protein biosynthesis</keyword>
<comment type="domain">
    <text evidence="14">Consists of three domains; the N-terminal catalytic domain, the editing domain and the C-terminal C-Ala domain. The editing domain removes incorrectly charged amino acids, while the C-Ala domain, along with tRNA(Ala), serves as a bridge to cooperatively bring together the editing and aminoacylation centers thus stimulating deacylation of misacylated tRNAs.</text>
</comment>
<keyword evidence="6 14" id="KW-0547">Nucleotide-binding</keyword>
<dbReference type="FunFam" id="3.30.930.10:FF:000046">
    <property type="entry name" value="Alanine--tRNA ligase"/>
    <property type="match status" value="1"/>
</dbReference>
<dbReference type="FunFam" id="3.30.54.20:FF:000001">
    <property type="entry name" value="Alanine--tRNA ligase"/>
    <property type="match status" value="1"/>
</dbReference>
<dbReference type="AlphaFoldDB" id="A0A9D9D5V8"/>
<dbReference type="PRINTS" id="PR00980">
    <property type="entry name" value="TRNASYNTHALA"/>
</dbReference>
<dbReference type="Gene3D" id="3.30.930.10">
    <property type="entry name" value="Bira Bifunctional Protein, Domain 2"/>
    <property type="match status" value="1"/>
</dbReference>
<dbReference type="SUPFAM" id="SSF101353">
    <property type="entry name" value="Putative anticodon-binding domain of alanyl-tRNA synthetase (AlaRS)"/>
    <property type="match status" value="1"/>
</dbReference>
<dbReference type="InterPro" id="IPR003156">
    <property type="entry name" value="DHHA1_dom"/>
</dbReference>
<evidence type="ECO:0000256" key="4">
    <source>
        <dbReference type="ARBA" id="ARBA00022598"/>
    </source>
</evidence>
<name>A0A9D9D5V8_9BACL</name>
<dbReference type="GO" id="GO:0008270">
    <property type="term" value="F:zinc ion binding"/>
    <property type="evidence" value="ECO:0007669"/>
    <property type="project" value="UniProtKB-UniRule"/>
</dbReference>
<dbReference type="SUPFAM" id="SSF55186">
    <property type="entry name" value="ThrRS/AlaRS common domain"/>
    <property type="match status" value="1"/>
</dbReference>
<keyword evidence="5 14" id="KW-0479">Metal-binding</keyword>
<evidence type="ECO:0000256" key="10">
    <source>
        <dbReference type="ARBA" id="ARBA00022917"/>
    </source>
</evidence>
<reference evidence="17" key="2">
    <citation type="journal article" date="2021" name="PeerJ">
        <title>Extensive microbial diversity within the chicken gut microbiome revealed by metagenomics and culture.</title>
        <authorList>
            <person name="Gilroy R."/>
            <person name="Ravi A."/>
            <person name="Getino M."/>
            <person name="Pursley I."/>
            <person name="Horton D.L."/>
            <person name="Alikhan N.F."/>
            <person name="Baker D."/>
            <person name="Gharbi K."/>
            <person name="Hall N."/>
            <person name="Watson M."/>
            <person name="Adriaenssens E.M."/>
            <person name="Foster-Nyarko E."/>
            <person name="Jarju S."/>
            <person name="Secka A."/>
            <person name="Antonio M."/>
            <person name="Oren A."/>
            <person name="Chaudhuri R.R."/>
            <person name="La Ragione R."/>
            <person name="Hildebrand F."/>
            <person name="Pallen M.J."/>
        </authorList>
    </citation>
    <scope>NUCLEOTIDE SEQUENCE</scope>
    <source>
        <strain evidence="17">1748</strain>
    </source>
</reference>
<evidence type="ECO:0000256" key="15">
    <source>
        <dbReference type="SAM" id="Coils"/>
    </source>
</evidence>
<feature type="domain" description="Alanyl-transfer RNA synthetases family profile" evidence="16">
    <location>
        <begin position="4"/>
        <end position="705"/>
    </location>
</feature>
<sequence>MRKMTGDEIRDTWLNFFASKGHYIEPSANLIPNNDPSLLWINAGVSALKKYFDGSKRPEHRRITNAQKCLRTNDIENVGHTSRHHTFFEMLGNFSIGDYFRNEVIPWAFELLTSDKYFGFPVEKLYVTYYPDDLETRNLWIKCGMIESHLVPLKSNFWEIGEGPCGPDTEIYFDRGEKYDPSNKGVAMLFNDEDNDRYIEIWNIVFSQYNAKKGLKREDYPELPQKNIDTGAGLERIACVIQGADTNFETDFFSPIISAIEANAKYSYQGEYKSSYRIIADHVRALTFTLSDGAMFSNESRGYVLRRLLRRAERHARKLGLQEGFLADLVNVCANSMSHFYPYLLDNVDRVHKMVLQEEKRFSKTLSQGEDMLSHLLSKDGDIISGEDAFKLSDTYGFPVELTVEIAAENGKKVDTDTYYKLLNEQKERARKARKDLASFASQDKDFLEFVTPSEFTYEEKEIKSKVIGLFIDGKKVDEISSEGEVIFEKTNFYAESGGQASDTGTIVSDSLEAEVTSVIKAPNKQNLHSVKLLYGTIHIGDELVLKPDFIKRQATEKNHSAAHLFQAALQKVVSSDCHQAGQLVNDDEMRFDFTLDRKLTQDEIAQIEKLVNEQIASDIPCLTQVMDKEEALKTSAMHLFNEKYDDKVRVVSFGEVSKEFCGGTHVKSTSEIGLFTIVSEQAIASGVRRVVALTSYKAFEYLQEKSRLLLDLAKELGLSSTSGVLSKLQQVIQDKKNLLKEVETYKAKFAQAEVDKIKKDGKLINGTEVFVAKLTNYDKQQVNDVLNSLISVDSSAVLILNLKEKKSEICVGLNKTTLEKGYSANKLLKEVAQVLAGSGGGKNDVAYGGFADKSRLDVAQKLFEEKFN</sequence>
<dbReference type="Gene3D" id="3.30.980.10">
    <property type="entry name" value="Threonyl-trna Synthetase, Chain A, domain 2"/>
    <property type="match status" value="1"/>
</dbReference>
<comment type="caution">
    <text evidence="17">The sequence shown here is derived from an EMBL/GenBank/DDBJ whole genome shotgun (WGS) entry which is preliminary data.</text>
</comment>
<dbReference type="GO" id="GO:0006419">
    <property type="term" value="P:alanyl-tRNA aminoacylation"/>
    <property type="evidence" value="ECO:0007669"/>
    <property type="project" value="UniProtKB-UniRule"/>
</dbReference>
<evidence type="ECO:0000256" key="8">
    <source>
        <dbReference type="ARBA" id="ARBA00022840"/>
    </source>
</evidence>
<dbReference type="InterPro" id="IPR050058">
    <property type="entry name" value="Ala-tRNA_ligase"/>
</dbReference>
<keyword evidence="7 14" id="KW-0862">Zinc</keyword>
<dbReference type="InterPro" id="IPR018163">
    <property type="entry name" value="Thr/Ala-tRNA-synth_IIc_edit"/>
</dbReference>
<dbReference type="GO" id="GO:0140096">
    <property type="term" value="F:catalytic activity, acting on a protein"/>
    <property type="evidence" value="ECO:0007669"/>
    <property type="project" value="UniProtKB-ARBA"/>
</dbReference>
<keyword evidence="9 14" id="KW-0694">RNA-binding</keyword>
<dbReference type="FunFam" id="3.30.980.10:FF:000004">
    <property type="entry name" value="Alanine--tRNA ligase, cytoplasmic"/>
    <property type="match status" value="1"/>
</dbReference>
<dbReference type="EC" id="6.1.1.7" evidence="14"/>
<comment type="similarity">
    <text evidence="1 14">Belongs to the class-II aminoacyl-tRNA synthetase family.</text>
</comment>
<dbReference type="GO" id="GO:0005524">
    <property type="term" value="F:ATP binding"/>
    <property type="evidence" value="ECO:0007669"/>
    <property type="project" value="UniProtKB-UniRule"/>
</dbReference>
<gene>
    <name evidence="14 17" type="primary">alaS</name>
    <name evidence="17" type="ORF">IAC78_02315</name>
</gene>
<dbReference type="Gene3D" id="3.10.310.40">
    <property type="match status" value="1"/>
</dbReference>
<comment type="function">
    <text evidence="12 14">Catalyzes the attachment of alanine to tRNA(Ala) in a two-step reaction: alanine is first activated by ATP to form Ala-AMP and then transferred to the acceptor end of tRNA(Ala). Also edits incorrectly charged Ser-tRNA(Ala) and Gly-tRNA(Ala) via its editing domain.</text>
</comment>
<dbReference type="PANTHER" id="PTHR11777">
    <property type="entry name" value="ALANYL-TRNA SYNTHETASE"/>
    <property type="match status" value="1"/>
</dbReference>
<evidence type="ECO:0000256" key="11">
    <source>
        <dbReference type="ARBA" id="ARBA00023146"/>
    </source>
</evidence>
<dbReference type="SUPFAM" id="SSF55681">
    <property type="entry name" value="Class II aaRS and biotin synthetases"/>
    <property type="match status" value="1"/>
</dbReference>